<dbReference type="RefSeq" id="WP_119757417.1">
    <property type="nucleotide sequence ID" value="NZ_CP032382.1"/>
</dbReference>
<gene>
    <name evidence="1" type="ORF">D4L85_28050</name>
</gene>
<organism evidence="1 2">
    <name type="scientific">Chryseolinea soli</name>
    <dbReference type="NCBI Taxonomy" id="2321403"/>
    <lineage>
        <taxon>Bacteria</taxon>
        <taxon>Pseudomonadati</taxon>
        <taxon>Bacteroidota</taxon>
        <taxon>Cytophagia</taxon>
        <taxon>Cytophagales</taxon>
        <taxon>Fulvivirgaceae</taxon>
        <taxon>Chryseolinea</taxon>
    </lineage>
</organism>
<dbReference type="KEGG" id="chk:D4L85_28050"/>
<sequence>MKKYSMYLWVALIVISMPVTLKAQMGMGKIEEIEAVKGRKLIVMIEEPRERILKRIEKKPKLGSVEDYKADLAKYNANIKEVVEKFWPYDKTGIQYKTFDEIRALAKTKTTEYAVLACISMKASNYHSGYVLNNGLHWVKDIKEDFEDRNDKMFTSILVNTIEDFGGAPVYHTPLFDVFPSKAGLVYGVRAIEGYFTMRIKNKKDGEKRRDLNEQAMAAMAARAPQIANKTLIVRSEWLDEDLTESNIKNVYPYPYKVVDREEMDRIVMKQDAKYAYAVVLPYVVSSSHTNFVLYFHYIMDAADSQSSAFVKPSQGAAMGAAYSGKAGHTNFTEKIFTKMTEQIQGKK</sequence>
<evidence type="ECO:0000313" key="2">
    <source>
        <dbReference type="Proteomes" id="UP000266183"/>
    </source>
</evidence>
<name>A0A385SVL2_9BACT</name>
<dbReference type="Proteomes" id="UP000266183">
    <property type="component" value="Chromosome"/>
</dbReference>
<protein>
    <submittedName>
        <fullName evidence="1">Uncharacterized protein</fullName>
    </submittedName>
</protein>
<reference evidence="2" key="1">
    <citation type="submission" date="2018-09" db="EMBL/GenBank/DDBJ databases">
        <title>Chryseolinea sp. KIS68-18 isolated from soil.</title>
        <authorList>
            <person name="Weon H.-Y."/>
            <person name="Kwon S.-W."/>
            <person name="Lee S.A."/>
        </authorList>
    </citation>
    <scope>NUCLEOTIDE SEQUENCE [LARGE SCALE GENOMIC DNA]</scope>
    <source>
        <strain evidence="2">KIS68-18</strain>
    </source>
</reference>
<dbReference type="AlphaFoldDB" id="A0A385SVL2"/>
<proteinExistence type="predicted"/>
<accession>A0A385SVL2</accession>
<dbReference type="EMBL" id="CP032382">
    <property type="protein sequence ID" value="AYB34197.1"/>
    <property type="molecule type" value="Genomic_DNA"/>
</dbReference>
<dbReference type="OrthoDB" id="625494at2"/>
<keyword evidence="2" id="KW-1185">Reference proteome</keyword>
<evidence type="ECO:0000313" key="1">
    <source>
        <dbReference type="EMBL" id="AYB34197.1"/>
    </source>
</evidence>